<keyword evidence="1" id="KW-0808">Transferase</keyword>
<organism evidence="1 2">
    <name type="scientific">Lactobacillus amylovorus</name>
    <dbReference type="NCBI Taxonomy" id="1604"/>
    <lineage>
        <taxon>Bacteria</taxon>
        <taxon>Bacillati</taxon>
        <taxon>Bacillota</taxon>
        <taxon>Bacilli</taxon>
        <taxon>Lactobacillales</taxon>
        <taxon>Lactobacillaceae</taxon>
        <taxon>Lactobacillus</taxon>
    </lineage>
</organism>
<comment type="caution">
    <text evidence="1">The sequence shown here is derived from an EMBL/GenBank/DDBJ whole genome shotgun (WGS) entry which is preliminary data.</text>
</comment>
<evidence type="ECO:0000313" key="2">
    <source>
        <dbReference type="Proteomes" id="UP001143700"/>
    </source>
</evidence>
<accession>A0A9X3WB28</accession>
<dbReference type="GO" id="GO:0008168">
    <property type="term" value="F:methyltransferase activity"/>
    <property type="evidence" value="ECO:0007669"/>
    <property type="project" value="UniProtKB-KW"/>
</dbReference>
<dbReference type="SUPFAM" id="SSF117916">
    <property type="entry name" value="Fe-S cluster assembly (FSCA) domain-like"/>
    <property type="match status" value="1"/>
</dbReference>
<dbReference type="EMBL" id="JAOTGU010000022">
    <property type="protein sequence ID" value="MDB6262874.1"/>
    <property type="molecule type" value="Genomic_DNA"/>
</dbReference>
<proteinExistence type="predicted"/>
<dbReference type="AlphaFoldDB" id="A0A9X3WB28"/>
<sequence length="36" mass="4189">VGQVEEVKNVDVEFVWYPVWSPNKMSDAAKKYFGIK</sequence>
<feature type="non-terminal residue" evidence="1">
    <location>
        <position position="1"/>
    </location>
</feature>
<dbReference type="InterPro" id="IPR034904">
    <property type="entry name" value="FSCA_dom_sf"/>
</dbReference>
<evidence type="ECO:0000313" key="1">
    <source>
        <dbReference type="EMBL" id="MDB6262874.1"/>
    </source>
</evidence>
<keyword evidence="1" id="KW-0489">Methyltransferase</keyword>
<gene>
    <name evidence="1" type="ORF">ODV15_10015</name>
</gene>
<name>A0A9X3WB28_LACAM</name>
<reference evidence="1" key="1">
    <citation type="journal article" date="2022" name="Microorganisms">
        <title>Antibiotic Susceptibility, Resistance Gene Determinants and Corresponding Genomic Regions in Lactobacillus amylovorus Isolates Derived from Wild Boars and Domestic Pigs.</title>
        <authorList>
            <person name="Moravkova M."/>
            <person name="Kostovova I."/>
            <person name="Kavanova K."/>
            <person name="Pechar R."/>
            <person name="Stanek S."/>
            <person name="Brychta A."/>
            <person name="Zeman M."/>
            <person name="Kubasova T."/>
        </authorList>
    </citation>
    <scope>NUCLEOTIDE SEQUENCE</scope>
    <source>
        <strain evidence="1">M356A</strain>
    </source>
</reference>
<reference evidence="1" key="2">
    <citation type="submission" date="2022-10" db="EMBL/GenBank/DDBJ databases">
        <authorList>
            <person name="Kostovova I."/>
            <person name="Moravkova M."/>
            <person name="Pechar R."/>
        </authorList>
    </citation>
    <scope>NUCLEOTIDE SEQUENCE</scope>
    <source>
        <strain evidence="1">M356A</strain>
    </source>
</reference>
<dbReference type="Gene3D" id="3.30.300.130">
    <property type="entry name" value="Fe-S cluster assembly (FSCA)"/>
    <property type="match status" value="1"/>
</dbReference>
<dbReference type="GO" id="GO:0032259">
    <property type="term" value="P:methylation"/>
    <property type="evidence" value="ECO:0007669"/>
    <property type="project" value="UniProtKB-KW"/>
</dbReference>
<dbReference type="Proteomes" id="UP001143700">
    <property type="component" value="Unassembled WGS sequence"/>
</dbReference>
<protein>
    <submittedName>
        <fullName evidence="1">DNA methyltransferase</fullName>
    </submittedName>
</protein>